<protein>
    <recommendedName>
        <fullName evidence="3">CBM20 domain-containing protein</fullName>
    </recommendedName>
</protein>
<dbReference type="Pfam" id="PF00686">
    <property type="entry name" value="CBM_20"/>
    <property type="match status" value="1"/>
</dbReference>
<dbReference type="SUPFAM" id="SSF49452">
    <property type="entry name" value="Starch-binding domain-like"/>
    <property type="match status" value="1"/>
</dbReference>
<dbReference type="CDD" id="cd05467">
    <property type="entry name" value="CBM20"/>
    <property type="match status" value="1"/>
</dbReference>
<proteinExistence type="predicted"/>
<keyword evidence="1" id="KW-0175">Coiled coil</keyword>
<accession>A0A830I3A5</accession>
<dbReference type="PANTHER" id="PTHR15048:SF0">
    <property type="entry name" value="STARCH-BINDING DOMAIN-CONTAINING PROTEIN 1"/>
    <property type="match status" value="1"/>
</dbReference>
<dbReference type="EMBL" id="BNJQ01000035">
    <property type="protein sequence ID" value="GHP11519.1"/>
    <property type="molecule type" value="Genomic_DNA"/>
</dbReference>
<gene>
    <name evidence="4" type="ORF">PPROV_001024700</name>
</gene>
<evidence type="ECO:0000313" key="5">
    <source>
        <dbReference type="Proteomes" id="UP000660262"/>
    </source>
</evidence>
<evidence type="ECO:0000256" key="1">
    <source>
        <dbReference type="SAM" id="Coils"/>
    </source>
</evidence>
<keyword evidence="5" id="KW-1185">Reference proteome</keyword>
<dbReference type="Gene3D" id="2.60.40.10">
    <property type="entry name" value="Immunoglobulins"/>
    <property type="match status" value="1"/>
</dbReference>
<dbReference type="GO" id="GO:0016020">
    <property type="term" value="C:membrane"/>
    <property type="evidence" value="ECO:0007669"/>
    <property type="project" value="TreeGrafter"/>
</dbReference>
<dbReference type="GO" id="GO:2001070">
    <property type="term" value="F:starch binding"/>
    <property type="evidence" value="ECO:0007669"/>
    <property type="project" value="InterPro"/>
</dbReference>
<dbReference type="InterPro" id="IPR013783">
    <property type="entry name" value="Ig-like_fold"/>
</dbReference>
<dbReference type="OrthoDB" id="568288at2759"/>
<feature type="compositionally biased region" description="Low complexity" evidence="2">
    <location>
        <begin position="10"/>
        <end position="39"/>
    </location>
</feature>
<dbReference type="InterPro" id="IPR013784">
    <property type="entry name" value="Carb-bd-like_fold"/>
</dbReference>
<evidence type="ECO:0000313" key="4">
    <source>
        <dbReference type="EMBL" id="GHP11519.1"/>
    </source>
</evidence>
<dbReference type="PANTHER" id="PTHR15048">
    <property type="entry name" value="STARCH-BINDING DOMAIN-CONTAINING PROTEIN 1"/>
    <property type="match status" value="1"/>
</dbReference>
<sequence>MAPAAGVVPRRTSSSGVGNGSTSSSSSISNSNTTRRSNGGVVHRRRRTTSGSSYNNNFAHHHDSRNRAYMVPLMTPSTTTGTNAAVVVVDPPPPAHHHAAAEPKSQSASAGGGWVRVVQQQANRQQQQQQQQQRYNDNTAITAITTADPIMQSDTYAEALRQLKQLEETAVRAKNYAVAARVQTATQAIETITAQLSEISRLEGTAVRERDYAAAEQYRHHEAALLHDLDANLNWDFWAHDAPAAQTTQSQFDPNSSSAPFTGAGTRATQAARLVPVRFSVACETAFGDSVVLVGSAPQLGAWSLHSTIPMTFVAGETWTCECVLPAGLEFEFKFIQRKEHDTEFVDPMWQEGENFVGSIPVDDDVRTVDMRCTWGADGDAATQESESRGGVSGGNLVWICRSLRRREKKVSQKTILD</sequence>
<dbReference type="PROSITE" id="PS51166">
    <property type="entry name" value="CBM20"/>
    <property type="match status" value="1"/>
</dbReference>
<dbReference type="InterPro" id="IPR002044">
    <property type="entry name" value="CBM20"/>
</dbReference>
<comment type="caution">
    <text evidence="4">The sequence shown here is derived from an EMBL/GenBank/DDBJ whole genome shotgun (WGS) entry which is preliminary data.</text>
</comment>
<name>A0A830I3A5_9CHLO</name>
<feature type="region of interest" description="Disordered" evidence="2">
    <location>
        <begin position="1"/>
        <end position="65"/>
    </location>
</feature>
<evidence type="ECO:0000259" key="3">
    <source>
        <dbReference type="PROSITE" id="PS51166"/>
    </source>
</evidence>
<dbReference type="AlphaFoldDB" id="A0A830I3A5"/>
<feature type="region of interest" description="Disordered" evidence="2">
    <location>
        <begin position="88"/>
        <end position="112"/>
    </location>
</feature>
<evidence type="ECO:0000256" key="2">
    <source>
        <dbReference type="SAM" id="MobiDB-lite"/>
    </source>
</evidence>
<feature type="coiled-coil region" evidence="1">
    <location>
        <begin position="118"/>
        <end position="176"/>
    </location>
</feature>
<dbReference type="SMART" id="SM01065">
    <property type="entry name" value="CBM_2"/>
    <property type="match status" value="1"/>
</dbReference>
<feature type="domain" description="CBM20" evidence="3">
    <location>
        <begin position="269"/>
        <end position="377"/>
    </location>
</feature>
<dbReference type="Proteomes" id="UP000660262">
    <property type="component" value="Unassembled WGS sequence"/>
</dbReference>
<reference evidence="4" key="1">
    <citation type="submission" date="2020-10" db="EMBL/GenBank/DDBJ databases">
        <title>Unveiling of a novel bifunctional photoreceptor, Dualchrome1, isolated from a cosmopolitan green alga.</title>
        <authorList>
            <person name="Suzuki S."/>
            <person name="Kawachi M."/>
        </authorList>
    </citation>
    <scope>NUCLEOTIDE SEQUENCE</scope>
    <source>
        <strain evidence="4">NIES 2893</strain>
    </source>
</reference>
<feature type="compositionally biased region" description="Polar residues" evidence="2">
    <location>
        <begin position="49"/>
        <end position="58"/>
    </location>
</feature>
<organism evidence="4 5">
    <name type="scientific">Pycnococcus provasolii</name>
    <dbReference type="NCBI Taxonomy" id="41880"/>
    <lineage>
        <taxon>Eukaryota</taxon>
        <taxon>Viridiplantae</taxon>
        <taxon>Chlorophyta</taxon>
        <taxon>Pseudoscourfieldiophyceae</taxon>
        <taxon>Pseudoscourfieldiales</taxon>
        <taxon>Pycnococcaceae</taxon>
        <taxon>Pycnococcus</taxon>
    </lineage>
</organism>